<evidence type="ECO:0000256" key="6">
    <source>
        <dbReference type="ARBA" id="ARBA00023004"/>
    </source>
</evidence>
<dbReference type="InterPro" id="IPR019786">
    <property type="entry name" value="Zinc_finger_PHD-type_CS"/>
</dbReference>
<dbReference type="FunFam" id="3.30.40.10:FF:000322">
    <property type="entry name" value="PHD transcription factor (Rum1)"/>
    <property type="match status" value="1"/>
</dbReference>
<keyword evidence="6" id="KW-0408">Iron</keyword>
<dbReference type="PROSITE" id="PS51011">
    <property type="entry name" value="ARID"/>
    <property type="match status" value="1"/>
</dbReference>
<feature type="domain" description="JmjN" evidence="12">
    <location>
        <begin position="97"/>
        <end position="138"/>
    </location>
</feature>
<evidence type="ECO:0000259" key="10">
    <source>
        <dbReference type="PROSITE" id="PS50016"/>
    </source>
</evidence>
<evidence type="ECO:0000256" key="4">
    <source>
        <dbReference type="ARBA" id="ARBA00022771"/>
    </source>
</evidence>
<dbReference type="Pfam" id="PF01388">
    <property type="entry name" value="ARID"/>
    <property type="match status" value="1"/>
</dbReference>
<dbReference type="PANTHER" id="PTHR10694:SF33">
    <property type="entry name" value="LYSINE-SPECIFIC DEMETHYLASE 5"/>
    <property type="match status" value="1"/>
</dbReference>
<feature type="region of interest" description="Disordered" evidence="9">
    <location>
        <begin position="267"/>
        <end position="297"/>
    </location>
</feature>
<name>A0A7C8IEQ5_9PLEO</name>
<dbReference type="SUPFAM" id="SSF46774">
    <property type="entry name" value="ARID-like"/>
    <property type="match status" value="1"/>
</dbReference>
<dbReference type="Gene3D" id="1.10.150.60">
    <property type="entry name" value="ARID DNA-binding domain"/>
    <property type="match status" value="1"/>
</dbReference>
<feature type="domain" description="ARID" evidence="11">
    <location>
        <begin position="162"/>
        <end position="255"/>
    </location>
</feature>
<dbReference type="InterPro" id="IPR013083">
    <property type="entry name" value="Znf_RING/FYVE/PHD"/>
</dbReference>
<evidence type="ECO:0000259" key="11">
    <source>
        <dbReference type="PROSITE" id="PS51011"/>
    </source>
</evidence>
<feature type="domain" description="JmjC" evidence="13">
    <location>
        <begin position="625"/>
        <end position="791"/>
    </location>
</feature>
<feature type="region of interest" description="Disordered" evidence="9">
    <location>
        <begin position="1322"/>
        <end position="1349"/>
    </location>
</feature>
<sequence length="1676" mass="188115">MADVVPTGGPPTGATMSTFRVASASGSLASGYAPPKSRMGGVPVPSVSAVQLNVVGNIPLSARKAEPLELATVERRGQGAPNHEPPKPERMFGLQEAPTFRPTAEEFKDPVQYIQSIREEAQKYGIAKIVPPDSWNPPFAVDTERFHFRTRRQELNSVEGGTRSNLNYLDQLAKFHKQHGNSLTRFPSVDKRPLDLYKLKKAVETRGGFERVCKQKKWAEIGRDLGYSGKIMSSLSTSLKNSYQKWLHPYEEYLRVVKPGVQQMLEYENGGPFTPSPAESPMKRSNQGTPTGGIDSPAVRASTVLNASLHSEAAPTPPPELPRPAMSSGFTPVNAGGFTAVNAQPAYPPQPPPLPASTPGSFSAVNVPNGIHRDNGDSRTSTPLRNGGSPMLSAHNTPDLRPSVLGLTPLSSGQAFNHLKRTLSQETESGTNSEVDAANGRRSKRVKQDAAPTVAGSHMTQPRQTTPGRQVNPRVRAPDERPGDRCETCGTDNDPSNILLCDSCEAGYHGYCLDPPVKGIPDNDWHCPKCLVGTGEFGFEEGGVYSLKQFQERAHSFKQAHFANKLALDPATNTSKPVTEDDVEREFWRLVESITETVEVEYGADIHSTTHGSGFPTIERNPRDEYATDPWNLNILPYNPESLFRHIKSDISGMTVPWLYVGMVFSTFCWHNEDHYTYSANYQHFGATKTWYGIPAEDAQKFEQAMRDAVPELFERQPDLLFQLVTLLTPDQLKKAGVTVYALDQRAGEFVLTFPQAYHAGFNHGFNFNEAVNFAPFDWEPSGELGVERLRDYRRQPCFSHDELLLAAAARKDVTIKTAKWLGPALERMRDRELQLRAEFLDKHKASQEHTCPIDGTGDAETKCEMEHLVEEKDVHEDELICYFCKAYSYLSRFYCSNTKKVLCLRHAGWFGCCQGNFEVDRYLGLRHEHTLMYRMTDEALSTTAQKVIDKADTPEAWEAKLDSVLENGPRPQLKALRALLSEGEKIDWDLSGLPDLKEFVEKCSEVAEEALSYTTRKQQNRRKNERVWRGRGAASKAASAAEADEKEREYRNVDNMKKLLSTADNLCFDSSEIVALRERYDSITEYTQRAGIALRDSPAHFRIATLDDLLEEGKAFNVDIPEIEALEKVVRQLKWLKTVHDLRFERSTLQEVTDLIAQGLEEAIPEHHPEIRYLQEKKVQGELWEAKAQELMSVENVHYQQLDALSKQATTLPVKPETLAAVDAILKKQRDAQELIMSLYERSKNPDFRQRPKYMEVRNAMEALTVLNSKPSGTIDLEKEQKRHEDWMRRGKKLFGKANAPLHILHAHMKQVDDRNRSCFDLSDQPRMPVEPASREQTPTDEGDVDGSGSSRDVFCICRKPEAGMMIECELCHEWYHGKCLKIARGKLKEDDKYTCPICDYRVKIPRDATRPKLEDLLVWQDELPTMPFQPEEEDTLESIIDHGTRFRDYVARYINPLMSSPDELTTQRFYLRKLEGAEILLSNEINFFRQELHRWAPVAPAPPPILQVSLSTRKPRPTKQQKLMNQLGITNPDDLPQHYRTKTHTFKPGKSMEPGKPQSLQPAPEPSHTPPGEPPGMRRGFGDQDYFNSVPSTSGYTNSPTFTTNALNFGGNTSIQPIDPGLFDGHEQGPTSPIQDPFKSSSSGHQEMFGDLVEVGGGQAEEALAVTEGNLYVD</sequence>
<comment type="subcellular location">
    <subcellularLocation>
        <location evidence="1">Nucleus</location>
    </subcellularLocation>
</comment>
<reference evidence="14 15" key="1">
    <citation type="submission" date="2020-01" db="EMBL/GenBank/DDBJ databases">
        <authorList>
            <consortium name="DOE Joint Genome Institute"/>
            <person name="Haridas S."/>
            <person name="Albert R."/>
            <person name="Binder M."/>
            <person name="Bloem J."/>
            <person name="Labutti K."/>
            <person name="Salamov A."/>
            <person name="Andreopoulos B."/>
            <person name="Baker S.E."/>
            <person name="Barry K."/>
            <person name="Bills G."/>
            <person name="Bluhm B.H."/>
            <person name="Cannon C."/>
            <person name="Castanera R."/>
            <person name="Culley D.E."/>
            <person name="Daum C."/>
            <person name="Ezra D."/>
            <person name="Gonzalez J.B."/>
            <person name="Henrissat B."/>
            <person name="Kuo A."/>
            <person name="Liang C."/>
            <person name="Lipzen A."/>
            <person name="Lutzoni F."/>
            <person name="Magnuson J."/>
            <person name="Mondo S."/>
            <person name="Nolan M."/>
            <person name="Ohm R."/>
            <person name="Pangilinan J."/>
            <person name="Park H.-J.H."/>
            <person name="Ramirez L."/>
            <person name="Alfaro M."/>
            <person name="Sun H."/>
            <person name="Tritt A."/>
            <person name="Yoshinaga Y."/>
            <person name="Zwiers L.-H.L."/>
            <person name="Turgeon B.G."/>
            <person name="Goodwin S.B."/>
            <person name="Spatafora J.W."/>
            <person name="Crous P.W."/>
            <person name="Grigoriev I.V."/>
        </authorList>
    </citation>
    <scope>NUCLEOTIDE SEQUENCE [LARGE SCALE GENOMIC DNA]</scope>
    <source>
        <strain evidence="14 15">CBS 611.86</strain>
    </source>
</reference>
<dbReference type="InterPro" id="IPR013637">
    <property type="entry name" value="Lys_sp_deMease-like_dom"/>
</dbReference>
<accession>A0A7C8IEQ5</accession>
<evidence type="ECO:0000256" key="9">
    <source>
        <dbReference type="SAM" id="MobiDB-lite"/>
    </source>
</evidence>
<feature type="domain" description="PHD-type" evidence="10">
    <location>
        <begin position="483"/>
        <end position="533"/>
    </location>
</feature>
<feature type="compositionally biased region" description="Low complexity" evidence="9">
    <location>
        <begin position="1031"/>
        <end position="1042"/>
    </location>
</feature>
<dbReference type="InterPro" id="IPR036431">
    <property type="entry name" value="ARID_dom_sf"/>
</dbReference>
<evidence type="ECO:0000313" key="15">
    <source>
        <dbReference type="Proteomes" id="UP000481861"/>
    </source>
</evidence>
<evidence type="ECO:0000256" key="2">
    <source>
        <dbReference type="ARBA" id="ARBA00022723"/>
    </source>
</evidence>
<dbReference type="Pfam" id="PF02375">
    <property type="entry name" value="JmjN"/>
    <property type="match status" value="1"/>
</dbReference>
<dbReference type="InterPro" id="IPR019787">
    <property type="entry name" value="Znf_PHD-finger"/>
</dbReference>
<dbReference type="PROSITE" id="PS51184">
    <property type="entry name" value="JMJC"/>
    <property type="match status" value="1"/>
</dbReference>
<evidence type="ECO:0000313" key="14">
    <source>
        <dbReference type="EMBL" id="KAF2871227.1"/>
    </source>
</evidence>
<dbReference type="InterPro" id="IPR011011">
    <property type="entry name" value="Znf_FYVE_PHD"/>
</dbReference>
<feature type="region of interest" description="Disordered" evidence="9">
    <location>
        <begin position="1022"/>
        <end position="1049"/>
    </location>
</feature>
<dbReference type="GO" id="GO:0003677">
    <property type="term" value="F:DNA binding"/>
    <property type="evidence" value="ECO:0007669"/>
    <property type="project" value="InterPro"/>
</dbReference>
<feature type="region of interest" description="Disordered" evidence="9">
    <location>
        <begin position="310"/>
        <end position="489"/>
    </location>
</feature>
<dbReference type="OrthoDB" id="1678912at2759"/>
<dbReference type="InterPro" id="IPR001606">
    <property type="entry name" value="ARID_dom"/>
</dbReference>
<organism evidence="14 15">
    <name type="scientific">Massariosphaeria phaeospora</name>
    <dbReference type="NCBI Taxonomy" id="100035"/>
    <lineage>
        <taxon>Eukaryota</taxon>
        <taxon>Fungi</taxon>
        <taxon>Dikarya</taxon>
        <taxon>Ascomycota</taxon>
        <taxon>Pezizomycotina</taxon>
        <taxon>Dothideomycetes</taxon>
        <taxon>Pleosporomycetidae</taxon>
        <taxon>Pleosporales</taxon>
        <taxon>Pleosporales incertae sedis</taxon>
        <taxon>Massariosphaeria</taxon>
    </lineage>
</organism>
<feature type="compositionally biased region" description="Polar residues" evidence="9">
    <location>
        <begin position="458"/>
        <end position="469"/>
    </location>
</feature>
<dbReference type="Pfam" id="PF00628">
    <property type="entry name" value="PHD"/>
    <property type="match status" value="2"/>
</dbReference>
<feature type="domain" description="PHD-type" evidence="10">
    <location>
        <begin position="1354"/>
        <end position="1403"/>
    </location>
</feature>
<protein>
    <submittedName>
        <fullName evidence="14">PLU-1-like protein-domain-containing protein</fullName>
    </submittedName>
</protein>
<keyword evidence="5" id="KW-0862">Zinc</keyword>
<dbReference type="Gene3D" id="2.60.120.650">
    <property type="entry name" value="Cupin"/>
    <property type="match status" value="1"/>
</dbReference>
<evidence type="ECO:0000256" key="7">
    <source>
        <dbReference type="ARBA" id="ARBA00023242"/>
    </source>
</evidence>
<dbReference type="EMBL" id="JAADJZ010000012">
    <property type="protein sequence ID" value="KAF2871227.1"/>
    <property type="molecule type" value="Genomic_DNA"/>
</dbReference>
<feature type="compositionally biased region" description="Pro residues" evidence="9">
    <location>
        <begin position="1565"/>
        <end position="1576"/>
    </location>
</feature>
<feature type="compositionally biased region" description="Polar residues" evidence="9">
    <location>
        <begin position="422"/>
        <end position="434"/>
    </location>
</feature>
<dbReference type="SMART" id="SM00558">
    <property type="entry name" value="JmjC"/>
    <property type="match status" value="1"/>
</dbReference>
<dbReference type="GO" id="GO:0006355">
    <property type="term" value="P:regulation of DNA-templated transcription"/>
    <property type="evidence" value="ECO:0007669"/>
    <property type="project" value="TreeGrafter"/>
</dbReference>
<keyword evidence="2" id="KW-0479">Metal-binding</keyword>
<proteinExistence type="predicted"/>
<evidence type="ECO:0000259" key="13">
    <source>
        <dbReference type="PROSITE" id="PS51184"/>
    </source>
</evidence>
<dbReference type="Pfam" id="PF02928">
    <property type="entry name" value="zf-C5HC2"/>
    <property type="match status" value="1"/>
</dbReference>
<keyword evidence="4 8" id="KW-0863">Zinc-finger</keyword>
<evidence type="ECO:0000256" key="1">
    <source>
        <dbReference type="ARBA" id="ARBA00004123"/>
    </source>
</evidence>
<evidence type="ECO:0000256" key="8">
    <source>
        <dbReference type="PROSITE-ProRule" id="PRU00146"/>
    </source>
</evidence>
<comment type="caution">
    <text evidence="14">The sequence shown here is derived from an EMBL/GenBank/DDBJ whole genome shotgun (WGS) entry which is preliminary data.</text>
</comment>
<dbReference type="GO" id="GO:0034647">
    <property type="term" value="F:histone H3K4me/H3K4me2/H3K4me3 demethylase activity"/>
    <property type="evidence" value="ECO:0007669"/>
    <property type="project" value="TreeGrafter"/>
</dbReference>
<dbReference type="InterPro" id="IPR004198">
    <property type="entry name" value="Znf_C5HC2"/>
</dbReference>
<dbReference type="SMART" id="SM01014">
    <property type="entry name" value="ARID"/>
    <property type="match status" value="1"/>
</dbReference>
<dbReference type="SMART" id="SM00249">
    <property type="entry name" value="PHD"/>
    <property type="match status" value="2"/>
</dbReference>
<dbReference type="Pfam" id="PF02373">
    <property type="entry name" value="JmjC"/>
    <property type="match status" value="1"/>
</dbReference>
<dbReference type="PROSITE" id="PS51183">
    <property type="entry name" value="JMJN"/>
    <property type="match status" value="1"/>
</dbReference>
<evidence type="ECO:0000256" key="5">
    <source>
        <dbReference type="ARBA" id="ARBA00022833"/>
    </source>
</evidence>
<dbReference type="Pfam" id="PF08429">
    <property type="entry name" value="PLU-1"/>
    <property type="match status" value="1"/>
</dbReference>
<feature type="compositionally biased region" description="Basic and acidic residues" evidence="9">
    <location>
        <begin position="476"/>
        <end position="487"/>
    </location>
</feature>
<dbReference type="Gene3D" id="3.30.40.10">
    <property type="entry name" value="Zinc/RING finger domain, C3HC4 (zinc finger)"/>
    <property type="match status" value="1"/>
</dbReference>
<dbReference type="Gene3D" id="2.30.30.1150">
    <property type="match status" value="1"/>
</dbReference>
<feature type="region of interest" description="Disordered" evidence="9">
    <location>
        <begin position="1530"/>
        <end position="1601"/>
    </location>
</feature>
<dbReference type="CDD" id="cd15519">
    <property type="entry name" value="PHD1_Lid2p_like"/>
    <property type="match status" value="1"/>
</dbReference>
<gene>
    <name evidence="14" type="ORF">BDV95DRAFT_545086</name>
</gene>
<feature type="compositionally biased region" description="Polar residues" evidence="9">
    <location>
        <begin position="1588"/>
        <end position="1601"/>
    </location>
</feature>
<dbReference type="GO" id="GO:0008270">
    <property type="term" value="F:zinc ion binding"/>
    <property type="evidence" value="ECO:0007669"/>
    <property type="project" value="UniProtKB-KW"/>
</dbReference>
<evidence type="ECO:0000259" key="12">
    <source>
        <dbReference type="PROSITE" id="PS51183"/>
    </source>
</evidence>
<dbReference type="GO" id="GO:0000785">
    <property type="term" value="C:chromatin"/>
    <property type="evidence" value="ECO:0007669"/>
    <property type="project" value="TreeGrafter"/>
</dbReference>
<dbReference type="CDD" id="cd15518">
    <property type="entry name" value="PHD_Ecm5p_Lid2p_like"/>
    <property type="match status" value="1"/>
</dbReference>
<dbReference type="SUPFAM" id="SSF57903">
    <property type="entry name" value="FYVE/PHD zinc finger"/>
    <property type="match status" value="2"/>
</dbReference>
<dbReference type="Proteomes" id="UP000481861">
    <property type="component" value="Unassembled WGS sequence"/>
</dbReference>
<feature type="compositionally biased region" description="Pro residues" evidence="9">
    <location>
        <begin position="346"/>
        <end position="356"/>
    </location>
</feature>
<dbReference type="SMART" id="SM00501">
    <property type="entry name" value="BRIGHT"/>
    <property type="match status" value="1"/>
</dbReference>
<dbReference type="SUPFAM" id="SSF51197">
    <property type="entry name" value="Clavaminate synthase-like"/>
    <property type="match status" value="1"/>
</dbReference>
<dbReference type="InterPro" id="IPR003347">
    <property type="entry name" value="JmjC_dom"/>
</dbReference>
<dbReference type="PROSITE" id="PS50016">
    <property type="entry name" value="ZF_PHD_2"/>
    <property type="match status" value="2"/>
</dbReference>
<dbReference type="FunFam" id="1.10.150.60:FF:000010">
    <property type="entry name" value="PHD transcription factor (Rum1)"/>
    <property type="match status" value="1"/>
</dbReference>
<dbReference type="InterPro" id="IPR001965">
    <property type="entry name" value="Znf_PHD"/>
</dbReference>
<dbReference type="SMART" id="SM00545">
    <property type="entry name" value="JmjN"/>
    <property type="match status" value="1"/>
</dbReference>
<dbReference type="GO" id="GO:0005634">
    <property type="term" value="C:nucleus"/>
    <property type="evidence" value="ECO:0007669"/>
    <property type="project" value="UniProtKB-SubCell"/>
</dbReference>
<dbReference type="PANTHER" id="PTHR10694">
    <property type="entry name" value="LYSINE-SPECIFIC DEMETHYLASE"/>
    <property type="match status" value="1"/>
</dbReference>
<keyword evidence="3" id="KW-0677">Repeat</keyword>
<evidence type="ECO:0000256" key="3">
    <source>
        <dbReference type="ARBA" id="ARBA00022737"/>
    </source>
</evidence>
<dbReference type="PROSITE" id="PS01359">
    <property type="entry name" value="ZF_PHD_1"/>
    <property type="match status" value="2"/>
</dbReference>
<dbReference type="CDD" id="cd16100">
    <property type="entry name" value="ARID"/>
    <property type="match status" value="1"/>
</dbReference>
<dbReference type="InterPro" id="IPR003349">
    <property type="entry name" value="JmjN"/>
</dbReference>
<dbReference type="FunFam" id="2.60.120.650:FF:000014">
    <property type="entry name" value="PHD transcription factor (Rum1)"/>
    <property type="match status" value="1"/>
</dbReference>
<keyword evidence="7" id="KW-0539">Nucleus</keyword>
<keyword evidence="15" id="KW-1185">Reference proteome</keyword>